<sequence length="407" mass="44278">MGKNSAQYNFHKNCRNLIMHIKCLISVVMLTLLAGCGVSATYQTKGSYSGETQKQYTYALLSPLSHPLSKQEMQGFLLEKGYTVIPDKLYKIILENFIIQDALVFQCNAAGTAERAVIGISQKVSCSAVDYISGKRIYNGFGEHMGDFEEDDFIGATAAALNNISYTGESGHILSLQELATSFAARENSPPDHEEDNKSEASFGTGFFINNKGFIATNHHVIDECKSISVETNIGNIASAEIVTYSEDNDLAVIKTSINSKKYASISAPPLQGEYVATYGFPLIGLLSDDGIYTDGRINALKGFGGDKNYLQVSLPVQSGNSGGALVNKYGQLVGIIASKLNAIKVADMTGEIPQNVNFAVKESRLTRLLDRVNILYSSNHSGKKAYLPEDLNKEIKSYTVLISCQY</sequence>
<keyword evidence="1" id="KW-0645">Protease</keyword>
<dbReference type="InterPro" id="IPR009003">
    <property type="entry name" value="Peptidase_S1_PA"/>
</dbReference>
<dbReference type="PANTHER" id="PTHR22939">
    <property type="entry name" value="SERINE PROTEASE FAMILY S1C HTRA-RELATED"/>
    <property type="match status" value="1"/>
</dbReference>
<dbReference type="GO" id="GO:0008233">
    <property type="term" value="F:peptidase activity"/>
    <property type="evidence" value="ECO:0007669"/>
    <property type="project" value="UniProtKB-KW"/>
</dbReference>
<dbReference type="Proteomes" id="UP001597294">
    <property type="component" value="Unassembled WGS sequence"/>
</dbReference>
<dbReference type="GO" id="GO:0006508">
    <property type="term" value="P:proteolysis"/>
    <property type="evidence" value="ECO:0007669"/>
    <property type="project" value="UniProtKB-KW"/>
</dbReference>
<dbReference type="EMBL" id="JBHUII010000001">
    <property type="protein sequence ID" value="MFD2204243.1"/>
    <property type="molecule type" value="Genomic_DNA"/>
</dbReference>
<keyword evidence="2" id="KW-1185">Reference proteome</keyword>
<evidence type="ECO:0000313" key="2">
    <source>
        <dbReference type="Proteomes" id="UP001597294"/>
    </source>
</evidence>
<dbReference type="InterPro" id="IPR001940">
    <property type="entry name" value="Peptidase_S1C"/>
</dbReference>
<name>A0ABW5BHA4_9PROT</name>
<gene>
    <name evidence="1" type="ORF">ACFSKO_01400</name>
</gene>
<organism evidence="1 2">
    <name type="scientific">Kiloniella antarctica</name>
    <dbReference type="NCBI Taxonomy" id="1550907"/>
    <lineage>
        <taxon>Bacteria</taxon>
        <taxon>Pseudomonadati</taxon>
        <taxon>Pseudomonadota</taxon>
        <taxon>Alphaproteobacteria</taxon>
        <taxon>Rhodospirillales</taxon>
        <taxon>Kiloniellaceae</taxon>
        <taxon>Kiloniella</taxon>
    </lineage>
</organism>
<evidence type="ECO:0000313" key="1">
    <source>
        <dbReference type="EMBL" id="MFD2204243.1"/>
    </source>
</evidence>
<keyword evidence="1" id="KW-0378">Hydrolase</keyword>
<proteinExistence type="predicted"/>
<reference evidence="2" key="1">
    <citation type="journal article" date="2019" name="Int. J. Syst. Evol. Microbiol.">
        <title>The Global Catalogue of Microorganisms (GCM) 10K type strain sequencing project: providing services to taxonomists for standard genome sequencing and annotation.</title>
        <authorList>
            <consortium name="The Broad Institute Genomics Platform"/>
            <consortium name="The Broad Institute Genome Sequencing Center for Infectious Disease"/>
            <person name="Wu L."/>
            <person name="Ma J."/>
        </authorList>
    </citation>
    <scope>NUCLEOTIDE SEQUENCE [LARGE SCALE GENOMIC DNA]</scope>
    <source>
        <strain evidence="2">CGMCC 4.7192</strain>
    </source>
</reference>
<comment type="caution">
    <text evidence="1">The sequence shown here is derived from an EMBL/GenBank/DDBJ whole genome shotgun (WGS) entry which is preliminary data.</text>
</comment>
<dbReference type="Gene3D" id="2.40.10.10">
    <property type="entry name" value="Trypsin-like serine proteases"/>
    <property type="match status" value="2"/>
</dbReference>
<dbReference type="PRINTS" id="PR00834">
    <property type="entry name" value="PROTEASES2C"/>
</dbReference>
<protein>
    <submittedName>
        <fullName evidence="1">Serine protease</fullName>
    </submittedName>
</protein>
<dbReference type="SUPFAM" id="SSF50494">
    <property type="entry name" value="Trypsin-like serine proteases"/>
    <property type="match status" value="1"/>
</dbReference>
<accession>A0ABW5BHA4</accession>
<dbReference type="PANTHER" id="PTHR22939:SF129">
    <property type="entry name" value="SERINE PROTEASE HTRA2, MITOCHONDRIAL"/>
    <property type="match status" value="1"/>
</dbReference>
<dbReference type="Pfam" id="PF13365">
    <property type="entry name" value="Trypsin_2"/>
    <property type="match status" value="1"/>
</dbReference>
<dbReference type="InterPro" id="IPR043504">
    <property type="entry name" value="Peptidase_S1_PA_chymotrypsin"/>
</dbReference>